<evidence type="ECO:0000313" key="2">
    <source>
        <dbReference type="Proteomes" id="UP000485058"/>
    </source>
</evidence>
<dbReference type="PROSITE" id="PS51257">
    <property type="entry name" value="PROKAR_LIPOPROTEIN"/>
    <property type="match status" value="1"/>
</dbReference>
<gene>
    <name evidence="1" type="ORF">HaLaN_20428</name>
</gene>
<protein>
    <submittedName>
        <fullName evidence="1">Uncharacterized protein</fullName>
    </submittedName>
</protein>
<feature type="non-terminal residue" evidence="1">
    <location>
        <position position="1"/>
    </location>
</feature>
<proteinExistence type="predicted"/>
<reference evidence="1 2" key="1">
    <citation type="submission" date="2020-02" db="EMBL/GenBank/DDBJ databases">
        <title>Draft genome sequence of Haematococcus lacustris strain NIES-144.</title>
        <authorList>
            <person name="Morimoto D."/>
            <person name="Nakagawa S."/>
            <person name="Yoshida T."/>
            <person name="Sawayama S."/>
        </authorList>
    </citation>
    <scope>NUCLEOTIDE SEQUENCE [LARGE SCALE GENOMIC DNA]</scope>
    <source>
        <strain evidence="1 2">NIES-144</strain>
    </source>
</reference>
<name>A0A699ZX94_HAELA</name>
<accession>A0A699ZX94</accession>
<dbReference type="EMBL" id="BLLF01002148">
    <property type="protein sequence ID" value="GFH22898.1"/>
    <property type="molecule type" value="Genomic_DNA"/>
</dbReference>
<organism evidence="1 2">
    <name type="scientific">Haematococcus lacustris</name>
    <name type="common">Green alga</name>
    <name type="synonym">Haematococcus pluvialis</name>
    <dbReference type="NCBI Taxonomy" id="44745"/>
    <lineage>
        <taxon>Eukaryota</taxon>
        <taxon>Viridiplantae</taxon>
        <taxon>Chlorophyta</taxon>
        <taxon>core chlorophytes</taxon>
        <taxon>Chlorophyceae</taxon>
        <taxon>CS clade</taxon>
        <taxon>Chlamydomonadales</taxon>
        <taxon>Haematococcaceae</taxon>
        <taxon>Haematococcus</taxon>
    </lineage>
</organism>
<feature type="non-terminal residue" evidence="1">
    <location>
        <position position="143"/>
    </location>
</feature>
<keyword evidence="2" id="KW-1185">Reference proteome</keyword>
<sequence length="143" mass="15180">METRATHRIAQRSGLLTQPLQLLSSCSGLIIHTGELHRASKREDFPARPPHLCQGTVTTGQPPLQKEAHRHSLIGMEQHPACELADSFRCNSPGPVQTTLASVTPSSLHATNWGGTGQSAMPCGLSVRGGSCDEAGEGVMYKG</sequence>
<evidence type="ECO:0000313" key="1">
    <source>
        <dbReference type="EMBL" id="GFH22898.1"/>
    </source>
</evidence>
<dbReference type="Proteomes" id="UP000485058">
    <property type="component" value="Unassembled WGS sequence"/>
</dbReference>
<dbReference type="AlphaFoldDB" id="A0A699ZX94"/>
<comment type="caution">
    <text evidence="1">The sequence shown here is derived from an EMBL/GenBank/DDBJ whole genome shotgun (WGS) entry which is preliminary data.</text>
</comment>